<gene>
    <name evidence="7" type="ORF">M406DRAFT_232730</name>
</gene>
<dbReference type="InterPro" id="IPR008547">
    <property type="entry name" value="DUF829_TMEM53"/>
</dbReference>
<reference evidence="7" key="1">
    <citation type="journal article" date="2020" name="Phytopathology">
        <title>Genome sequence of the chestnut blight fungus Cryphonectria parasitica EP155: A fundamental resource for an archetypical invasive plant pathogen.</title>
        <authorList>
            <person name="Crouch J.A."/>
            <person name="Dawe A."/>
            <person name="Aerts A."/>
            <person name="Barry K."/>
            <person name="Churchill A.C.L."/>
            <person name="Grimwood J."/>
            <person name="Hillman B."/>
            <person name="Milgroom M.G."/>
            <person name="Pangilinan J."/>
            <person name="Smith M."/>
            <person name="Salamov A."/>
            <person name="Schmutz J."/>
            <person name="Yadav J."/>
            <person name="Grigoriev I.V."/>
            <person name="Nuss D."/>
        </authorList>
    </citation>
    <scope>NUCLEOTIDE SEQUENCE</scope>
    <source>
        <strain evidence="7">EP155</strain>
    </source>
</reference>
<dbReference type="Pfam" id="PF05705">
    <property type="entry name" value="DUF829"/>
    <property type="match status" value="1"/>
</dbReference>
<feature type="non-terminal residue" evidence="7">
    <location>
        <position position="281"/>
    </location>
</feature>
<evidence type="ECO:0008006" key="9">
    <source>
        <dbReference type="Google" id="ProtNLM"/>
    </source>
</evidence>
<sequence>EDPPLSSFARVSKIVYLYRPSTDRNPSGSSSSSSPKLILVGGWMDAREAHLAKYTAMLQALFPASPILLVRSFRYHFTGQSFPDELEPAVLLIRKSSRRPEMLIQVFSNGGSAVLSLLYDLYRRSAVAAAGDVGHSATAVFPPHVTVFDSGPGLFHFRRSITAFTLAVAKRSFIVRLLVKSLIVCLCAVYWVRNVPWGRPGFLDRIWLAHNDPARNGSEVRRVYLYSREDQLVDYRDIEKHAAQARQRGYEARLEEFARTPHVAHVRGNEVRYRSILEQTW</sequence>
<evidence type="ECO:0000313" key="8">
    <source>
        <dbReference type="Proteomes" id="UP000803844"/>
    </source>
</evidence>
<comment type="similarity">
    <text evidence="1">Belongs to the TMEM53 family.</text>
</comment>
<dbReference type="PANTHER" id="PTHR12265">
    <property type="entry name" value="TRANSMEMBRANE PROTEIN 53"/>
    <property type="match status" value="1"/>
</dbReference>
<dbReference type="InterPro" id="IPR029058">
    <property type="entry name" value="AB_hydrolase_fold"/>
</dbReference>
<dbReference type="SUPFAM" id="SSF53474">
    <property type="entry name" value="alpha/beta-Hydrolases"/>
    <property type="match status" value="1"/>
</dbReference>
<keyword evidence="4" id="KW-0472">Membrane</keyword>
<dbReference type="AlphaFoldDB" id="A0A9P5CPW8"/>
<evidence type="ECO:0000256" key="6">
    <source>
        <dbReference type="ARBA" id="ARBA00034303"/>
    </source>
</evidence>
<evidence type="ECO:0000256" key="2">
    <source>
        <dbReference type="ARBA" id="ARBA00022692"/>
    </source>
</evidence>
<evidence type="ECO:0000256" key="4">
    <source>
        <dbReference type="ARBA" id="ARBA00023136"/>
    </source>
</evidence>
<keyword evidence="2" id="KW-0812">Transmembrane</keyword>
<protein>
    <recommendedName>
        <fullName evidence="9">Indole-diterpene biosynthesis protein PaxU</fullName>
    </recommendedName>
</protein>
<organism evidence="7 8">
    <name type="scientific">Cryphonectria parasitica (strain ATCC 38755 / EP155)</name>
    <dbReference type="NCBI Taxonomy" id="660469"/>
    <lineage>
        <taxon>Eukaryota</taxon>
        <taxon>Fungi</taxon>
        <taxon>Dikarya</taxon>
        <taxon>Ascomycota</taxon>
        <taxon>Pezizomycotina</taxon>
        <taxon>Sordariomycetes</taxon>
        <taxon>Sordariomycetidae</taxon>
        <taxon>Diaporthales</taxon>
        <taxon>Cryphonectriaceae</taxon>
        <taxon>Cryphonectria-Endothia species complex</taxon>
        <taxon>Cryphonectria</taxon>
    </lineage>
</organism>
<dbReference type="GO" id="GO:0005640">
    <property type="term" value="C:nuclear outer membrane"/>
    <property type="evidence" value="ECO:0007669"/>
    <property type="project" value="UniProtKB-SubCell"/>
</dbReference>
<evidence type="ECO:0000256" key="5">
    <source>
        <dbReference type="ARBA" id="ARBA00023242"/>
    </source>
</evidence>
<comment type="subcellular location">
    <subcellularLocation>
        <location evidence="6">Nucleus outer membrane</location>
        <topology evidence="6">Single-pass membrane protein</topology>
    </subcellularLocation>
</comment>
<evidence type="ECO:0000256" key="1">
    <source>
        <dbReference type="ARBA" id="ARBA00007387"/>
    </source>
</evidence>
<accession>A0A9P5CPW8</accession>
<keyword evidence="8" id="KW-1185">Reference proteome</keyword>
<keyword evidence="5" id="KW-0539">Nucleus</keyword>
<evidence type="ECO:0000313" key="7">
    <source>
        <dbReference type="EMBL" id="KAF3765621.1"/>
    </source>
</evidence>
<feature type="non-terminal residue" evidence="7">
    <location>
        <position position="1"/>
    </location>
</feature>
<proteinExistence type="inferred from homology"/>
<comment type="caution">
    <text evidence="7">The sequence shown here is derived from an EMBL/GenBank/DDBJ whole genome shotgun (WGS) entry which is preliminary data.</text>
</comment>
<keyword evidence="3" id="KW-1133">Transmembrane helix</keyword>
<name>A0A9P5CPW8_CRYP1</name>
<dbReference type="EMBL" id="MU032347">
    <property type="protein sequence ID" value="KAF3765621.1"/>
    <property type="molecule type" value="Genomic_DNA"/>
</dbReference>
<evidence type="ECO:0000256" key="3">
    <source>
        <dbReference type="ARBA" id="ARBA00022989"/>
    </source>
</evidence>
<dbReference type="PANTHER" id="PTHR12265:SF30">
    <property type="entry name" value="TRANSMEMBRANE PROTEIN 53"/>
    <property type="match status" value="1"/>
</dbReference>
<dbReference type="OrthoDB" id="77878at2759"/>
<dbReference type="RefSeq" id="XP_040776582.1">
    <property type="nucleotide sequence ID" value="XM_040915915.1"/>
</dbReference>
<dbReference type="GeneID" id="63833044"/>
<dbReference type="Proteomes" id="UP000803844">
    <property type="component" value="Unassembled WGS sequence"/>
</dbReference>